<dbReference type="Gene3D" id="3.30.70.1990">
    <property type="match status" value="1"/>
</dbReference>
<evidence type="ECO:0000313" key="3">
    <source>
        <dbReference type="EMBL" id="KAK8023417.1"/>
    </source>
</evidence>
<feature type="chain" id="PRO_5045553914" description="Amine oxidase domain-containing protein" evidence="1">
    <location>
        <begin position="22"/>
        <end position="477"/>
    </location>
</feature>
<evidence type="ECO:0000256" key="1">
    <source>
        <dbReference type="SAM" id="SignalP"/>
    </source>
</evidence>
<accession>A0ABR1RZR2</accession>
<dbReference type="InterPro" id="IPR050464">
    <property type="entry name" value="Zeta_carotene_desat/Oxidored"/>
</dbReference>
<evidence type="ECO:0000313" key="4">
    <source>
        <dbReference type="Proteomes" id="UP001396898"/>
    </source>
</evidence>
<keyword evidence="4" id="KW-1185">Reference proteome</keyword>
<dbReference type="Proteomes" id="UP001396898">
    <property type="component" value="Unassembled WGS sequence"/>
</dbReference>
<comment type="caution">
    <text evidence="3">The sequence shown here is derived from an EMBL/GenBank/DDBJ whole genome shotgun (WGS) entry which is preliminary data.</text>
</comment>
<keyword evidence="1" id="KW-0732">Signal</keyword>
<name>A0ABR1RZR2_9PEZI</name>
<dbReference type="InterPro" id="IPR002937">
    <property type="entry name" value="Amino_oxidase"/>
</dbReference>
<dbReference type="PANTHER" id="PTHR42923">
    <property type="entry name" value="PROTOPORPHYRINOGEN OXIDASE"/>
    <property type="match status" value="1"/>
</dbReference>
<protein>
    <recommendedName>
        <fullName evidence="2">Amine oxidase domain-containing protein</fullName>
    </recommendedName>
</protein>
<sequence length="477" mass="51386">MFYQSLLTGLIPGLLLYSASATVCKPRDQYQTADQDIIQRDVAVIGGGSSGTYAAVKLKDAGKTFVIVEPKAQLGGHAETYIDPATGIPIDIGVVVWENTTTVKNYFARLGVPLVDNASISATNNATVPVDFATGQIDAAYPVPDPAALGAALAGYAAQRAKYPALDTGFNLTYPVAEDLLLPFGEFLTKYQLEALAPVAFLVSQGITPYLNVSTLYVFKNFNPLQLSQPLLTTERHNTHELYANALAELGSDVLLQTTVKEVNRGNGGTHPVRITVQTPEGTKTIEAKKILFAAPPVLDNFAGWDLSEDETSLFGQWHASGYYTGILENAGIPSRFVQLQNSGPGNPFRLPELPGPYIFGQNAAANVTQVYYASHDVVSVEAAQADILANLARFKAANGIPAAASSSPSWRVFSSHAPFNLMVSNEAIRDRFYEKVFGLQGTRNTYFTGAAWTTQASNSIWEFSDQYLLPILMAAL</sequence>
<evidence type="ECO:0000259" key="2">
    <source>
        <dbReference type="Pfam" id="PF01593"/>
    </source>
</evidence>
<gene>
    <name evidence="3" type="ORF">PG991_006656</name>
</gene>
<dbReference type="EMBL" id="JAQQWI010000008">
    <property type="protein sequence ID" value="KAK8023417.1"/>
    <property type="molecule type" value="Genomic_DNA"/>
</dbReference>
<dbReference type="InterPro" id="IPR036188">
    <property type="entry name" value="FAD/NAD-bd_sf"/>
</dbReference>
<dbReference type="Gene3D" id="3.50.50.60">
    <property type="entry name" value="FAD/NAD(P)-binding domain"/>
    <property type="match status" value="1"/>
</dbReference>
<dbReference type="PANTHER" id="PTHR42923:SF26">
    <property type="entry name" value="FMN REDUCTASE LOT6, PUTATIVE (AFU_ORTHOLOGUE AFUA_7G06600)-RELATED"/>
    <property type="match status" value="1"/>
</dbReference>
<feature type="domain" description="Amine oxidase" evidence="2">
    <location>
        <begin position="51"/>
        <end position="455"/>
    </location>
</feature>
<reference evidence="3 4" key="1">
    <citation type="submission" date="2023-01" db="EMBL/GenBank/DDBJ databases">
        <title>Analysis of 21 Apiospora genomes using comparative genomics revels a genus with tremendous synthesis potential of carbohydrate active enzymes and secondary metabolites.</title>
        <authorList>
            <person name="Sorensen T."/>
        </authorList>
    </citation>
    <scope>NUCLEOTIDE SEQUENCE [LARGE SCALE GENOMIC DNA]</scope>
    <source>
        <strain evidence="3 4">CBS 20057</strain>
    </source>
</reference>
<feature type="signal peptide" evidence="1">
    <location>
        <begin position="1"/>
        <end position="21"/>
    </location>
</feature>
<dbReference type="PRINTS" id="PR00411">
    <property type="entry name" value="PNDRDTASEI"/>
</dbReference>
<dbReference type="Gene3D" id="1.10.405.20">
    <property type="match status" value="1"/>
</dbReference>
<dbReference type="SUPFAM" id="SSF51905">
    <property type="entry name" value="FAD/NAD(P)-binding domain"/>
    <property type="match status" value="1"/>
</dbReference>
<dbReference type="Pfam" id="PF01593">
    <property type="entry name" value="Amino_oxidase"/>
    <property type="match status" value="1"/>
</dbReference>
<proteinExistence type="predicted"/>
<organism evidence="3 4">
    <name type="scientific">Apiospora marii</name>
    <dbReference type="NCBI Taxonomy" id="335849"/>
    <lineage>
        <taxon>Eukaryota</taxon>
        <taxon>Fungi</taxon>
        <taxon>Dikarya</taxon>
        <taxon>Ascomycota</taxon>
        <taxon>Pezizomycotina</taxon>
        <taxon>Sordariomycetes</taxon>
        <taxon>Xylariomycetidae</taxon>
        <taxon>Amphisphaeriales</taxon>
        <taxon>Apiosporaceae</taxon>
        <taxon>Apiospora</taxon>
    </lineage>
</organism>